<feature type="compositionally biased region" description="Basic and acidic residues" evidence="1">
    <location>
        <begin position="467"/>
        <end position="477"/>
    </location>
</feature>
<dbReference type="Proteomes" id="UP000077069">
    <property type="component" value="Unassembled WGS sequence"/>
</dbReference>
<dbReference type="InParanoid" id="A0A177CG69"/>
<dbReference type="EMBL" id="KV441551">
    <property type="protein sequence ID" value="OAG06584.1"/>
    <property type="molecule type" value="Genomic_DNA"/>
</dbReference>
<dbReference type="PANTHER" id="PTHR38790">
    <property type="entry name" value="2EXR DOMAIN-CONTAINING PROTEIN-RELATED"/>
    <property type="match status" value="1"/>
</dbReference>
<sequence length="495" mass="54554">MAPKRTYNRHNMSIVKPDTDALIPSDPDNSCYEANKRRKPTPPSPANTMHHSDVMSSGGRPKSVNFKNAPSKPNHSNTKSFSGPTSLSNGEMDPFESVIKLAQETKAPQKQRSMSLYRGGHKAINSISAQLKSRRREGKKGDVAHILISDDSSSEGGIQLSESIELSPDDMDTTRMDSSSAMKATMRGGSESAAEASARIFGGREYTAPQTAPPRRTFCGARIKGNSVQAQAWSANQSSSPLLRLPASVRRSVFEYALGGNSIEFGFVTFLVDKTADGTKKYTPYFQYTSNVYPARPCEVQRNPFHGTPIRLHSNPDTTGMTLLNGVCRQLYLETYKLPYALNDFYFNSGNALFNFIVNDDRLQPQQLKSIKSIVVLHKLPVPSVLEKLPNLQQVRLMAPNLAIDIGFYKVVRDGKMPELVKFIPTSKNATGKLNRPGMRGGGGDDKKSDPKKAYLGAYGGKYGGSRSERGYGRDDTSWGYDSGKYKNKWSWGHP</sequence>
<dbReference type="GeneID" id="28765382"/>
<keyword evidence="4" id="KW-1185">Reference proteome</keyword>
<feature type="domain" description="DUF7730" evidence="2">
    <location>
        <begin position="236"/>
        <end position="388"/>
    </location>
</feature>
<gene>
    <name evidence="3" type="ORF">CC84DRAFT_1204337</name>
</gene>
<reference evidence="3 4" key="1">
    <citation type="submission" date="2016-05" db="EMBL/GenBank/DDBJ databases">
        <title>Comparative analysis of secretome profiles of manganese(II)-oxidizing ascomycete fungi.</title>
        <authorList>
            <consortium name="DOE Joint Genome Institute"/>
            <person name="Zeiner C.A."/>
            <person name="Purvine S.O."/>
            <person name="Zink E.M."/>
            <person name="Wu S."/>
            <person name="Pasa-Tolic L."/>
            <person name="Chaput D.L."/>
            <person name="Haridas S."/>
            <person name="Grigoriev I.V."/>
            <person name="Santelli C.M."/>
            <person name="Hansel C.M."/>
        </authorList>
    </citation>
    <scope>NUCLEOTIDE SEQUENCE [LARGE SCALE GENOMIC DNA]</scope>
    <source>
        <strain evidence="3 4">AP3s5-JAC2a</strain>
    </source>
</reference>
<dbReference type="RefSeq" id="XP_018036949.1">
    <property type="nucleotide sequence ID" value="XM_018181896.1"/>
</dbReference>
<dbReference type="Pfam" id="PF24864">
    <property type="entry name" value="DUF7730"/>
    <property type="match status" value="1"/>
</dbReference>
<dbReference type="InterPro" id="IPR056632">
    <property type="entry name" value="DUF7730"/>
</dbReference>
<evidence type="ECO:0000256" key="1">
    <source>
        <dbReference type="SAM" id="MobiDB-lite"/>
    </source>
</evidence>
<evidence type="ECO:0000313" key="4">
    <source>
        <dbReference type="Proteomes" id="UP000077069"/>
    </source>
</evidence>
<evidence type="ECO:0000259" key="2">
    <source>
        <dbReference type="Pfam" id="PF24864"/>
    </source>
</evidence>
<evidence type="ECO:0000313" key="3">
    <source>
        <dbReference type="EMBL" id="OAG06584.1"/>
    </source>
</evidence>
<organism evidence="3 4">
    <name type="scientific">Paraphaeosphaeria sporulosa</name>
    <dbReference type="NCBI Taxonomy" id="1460663"/>
    <lineage>
        <taxon>Eukaryota</taxon>
        <taxon>Fungi</taxon>
        <taxon>Dikarya</taxon>
        <taxon>Ascomycota</taxon>
        <taxon>Pezizomycotina</taxon>
        <taxon>Dothideomycetes</taxon>
        <taxon>Pleosporomycetidae</taxon>
        <taxon>Pleosporales</taxon>
        <taxon>Massarineae</taxon>
        <taxon>Didymosphaeriaceae</taxon>
        <taxon>Paraphaeosphaeria</taxon>
    </lineage>
</organism>
<feature type="compositionally biased region" description="Basic and acidic residues" evidence="1">
    <location>
        <begin position="443"/>
        <end position="453"/>
    </location>
</feature>
<protein>
    <recommendedName>
        <fullName evidence="2">DUF7730 domain-containing protein</fullName>
    </recommendedName>
</protein>
<name>A0A177CG69_9PLEO</name>
<dbReference type="AlphaFoldDB" id="A0A177CG69"/>
<proteinExistence type="predicted"/>
<feature type="region of interest" description="Disordered" evidence="1">
    <location>
        <begin position="431"/>
        <end position="495"/>
    </location>
</feature>
<accession>A0A177CG69</accession>
<dbReference type="PANTHER" id="PTHR38790:SF4">
    <property type="entry name" value="2EXR DOMAIN-CONTAINING PROTEIN"/>
    <property type="match status" value="1"/>
</dbReference>
<feature type="region of interest" description="Disordered" evidence="1">
    <location>
        <begin position="1"/>
        <end position="92"/>
    </location>
</feature>
<feature type="compositionally biased region" description="Polar residues" evidence="1">
    <location>
        <begin position="65"/>
        <end position="89"/>
    </location>
</feature>
<dbReference type="OrthoDB" id="5413827at2759"/>